<dbReference type="OrthoDB" id="9766256at2"/>
<dbReference type="Gene3D" id="1.25.40.390">
    <property type="match status" value="1"/>
</dbReference>
<dbReference type="RefSeq" id="WP_094570348.1">
    <property type="nucleotide sequence ID" value="NZ_CP022743.1"/>
</dbReference>
<reference evidence="1 2" key="1">
    <citation type="submission" date="2017-08" db="EMBL/GenBank/DDBJ databases">
        <title>Complete genome sequence of Mucilaginibacter sp. strain BJC16-A31.</title>
        <authorList>
            <consortium name="Henan University of Science and Technology"/>
            <person name="You X."/>
        </authorList>
    </citation>
    <scope>NUCLEOTIDE SEQUENCE [LARGE SCALE GENOMIC DNA]</scope>
    <source>
        <strain evidence="1 2">BJC16-A31</strain>
    </source>
</reference>
<dbReference type="Proteomes" id="UP000215002">
    <property type="component" value="Chromosome"/>
</dbReference>
<dbReference type="PROSITE" id="PS51257">
    <property type="entry name" value="PROKAR_LIPOPROTEIN"/>
    <property type="match status" value="1"/>
</dbReference>
<evidence type="ECO:0008006" key="3">
    <source>
        <dbReference type="Google" id="ProtNLM"/>
    </source>
</evidence>
<dbReference type="KEGG" id="muc:MuYL_2045"/>
<evidence type="ECO:0000313" key="2">
    <source>
        <dbReference type="Proteomes" id="UP000215002"/>
    </source>
</evidence>
<dbReference type="CDD" id="cd08977">
    <property type="entry name" value="SusD"/>
    <property type="match status" value="1"/>
</dbReference>
<dbReference type="Pfam" id="PF12771">
    <property type="entry name" value="SusD-like_2"/>
    <property type="match status" value="1"/>
</dbReference>
<proteinExistence type="predicted"/>
<accession>A0A223NVP9</accession>
<dbReference type="InterPro" id="IPR011990">
    <property type="entry name" value="TPR-like_helical_dom_sf"/>
</dbReference>
<protein>
    <recommendedName>
        <fullName evidence="3">Starch-binding associating with outer membrane</fullName>
    </recommendedName>
</protein>
<keyword evidence="2" id="KW-1185">Reference proteome</keyword>
<evidence type="ECO:0000313" key="1">
    <source>
        <dbReference type="EMBL" id="ASU33937.1"/>
    </source>
</evidence>
<dbReference type="AlphaFoldDB" id="A0A223NVP9"/>
<dbReference type="SUPFAM" id="SSF48452">
    <property type="entry name" value="TPR-like"/>
    <property type="match status" value="1"/>
</dbReference>
<sequence>MKNKYITLLLSGTLVLSAVSCKKDLVKINQNPNAAQNAQPDYLLTAATKTTADTYWGVANTMESSLLFVQYWAKIQYTDPDRYIYSNSAFQELWTVGYSKSIVNLNQIIKLGDAQANSNYKGVALVLRSWVFTLLTDAYGDIPYKQATTIDQYLTPAYDTQKDVYYALLDDLKTAQAALDPAGKAIAGDIIYGNNIALWKKFANSLRLRIALRIADRDATKAKQVLADIQSEGGSYISANAEIAQLVYLDSPNQNPVSNLFDTRDDYRISKTIVDKLFALNDPRLPVYASKTKDATPQTYVGIPNGLLVGDASGLGFTKTSKPGTYFLAPHAPAVIISYAEVLFDRAEAAARGLTTEDAAGLYKQAITASLNQYGIQGSTADSYTALPAVQYDAANFKKSIGEQKWIALFGQGLEAFAEWRRLDYPQLQPAVAGTLNGKIPTRFIYPGTEQSLNGTSYKAAVADQGPDVLTTRLWFDVN</sequence>
<organism evidence="1 2">
    <name type="scientific">Mucilaginibacter xinganensis</name>
    <dbReference type="NCBI Taxonomy" id="1234841"/>
    <lineage>
        <taxon>Bacteria</taxon>
        <taxon>Pseudomonadati</taxon>
        <taxon>Bacteroidota</taxon>
        <taxon>Sphingobacteriia</taxon>
        <taxon>Sphingobacteriales</taxon>
        <taxon>Sphingobacteriaceae</taxon>
        <taxon>Mucilaginibacter</taxon>
    </lineage>
</organism>
<name>A0A223NVP9_9SPHI</name>
<dbReference type="EMBL" id="CP022743">
    <property type="protein sequence ID" value="ASU33937.1"/>
    <property type="molecule type" value="Genomic_DNA"/>
</dbReference>
<dbReference type="InterPro" id="IPR041662">
    <property type="entry name" value="SusD-like_2"/>
</dbReference>
<gene>
    <name evidence="1" type="ORF">MuYL_2045</name>
</gene>